<evidence type="ECO:0008006" key="4">
    <source>
        <dbReference type="Google" id="ProtNLM"/>
    </source>
</evidence>
<evidence type="ECO:0000313" key="2">
    <source>
        <dbReference type="EMBL" id="MED5052550.1"/>
    </source>
</evidence>
<accession>A0ABD5IW48</accession>
<evidence type="ECO:0000256" key="1">
    <source>
        <dbReference type="SAM" id="Phobius"/>
    </source>
</evidence>
<dbReference type="EMBL" id="JARTLI010000027">
    <property type="protein sequence ID" value="MED5052550.1"/>
    <property type="molecule type" value="Genomic_DNA"/>
</dbReference>
<reference evidence="2 3" key="1">
    <citation type="submission" date="2023-03" db="EMBL/GenBank/DDBJ databases">
        <title>Bacillus Genome Sequencing.</title>
        <authorList>
            <person name="Dunlap C."/>
        </authorList>
    </citation>
    <scope>NUCLEOTIDE SEQUENCE [LARGE SCALE GENOMIC DNA]</scope>
    <source>
        <strain evidence="2 3">NRS-38</strain>
    </source>
</reference>
<name>A0ABD5IW48_9BACL</name>
<proteinExistence type="predicted"/>
<comment type="caution">
    <text evidence="2">The sequence shown here is derived from an EMBL/GenBank/DDBJ whole genome shotgun (WGS) entry which is preliminary data.</text>
</comment>
<keyword evidence="1" id="KW-0812">Transmembrane</keyword>
<dbReference type="AlphaFoldDB" id="A0ABD5IW48"/>
<keyword evidence="1" id="KW-0472">Membrane</keyword>
<dbReference type="Proteomes" id="UP001339962">
    <property type="component" value="Unassembled WGS sequence"/>
</dbReference>
<gene>
    <name evidence="2" type="ORF">P9850_12055</name>
</gene>
<feature type="transmembrane region" description="Helical" evidence="1">
    <location>
        <begin position="25"/>
        <end position="45"/>
    </location>
</feature>
<evidence type="ECO:0000313" key="3">
    <source>
        <dbReference type="Proteomes" id="UP001339962"/>
    </source>
</evidence>
<keyword evidence="1" id="KW-1133">Transmembrane helix</keyword>
<organism evidence="2 3">
    <name type="scientific">Anoxybacteroides rupiense</name>
    <dbReference type="NCBI Taxonomy" id="311460"/>
    <lineage>
        <taxon>Bacteria</taxon>
        <taxon>Bacillati</taxon>
        <taxon>Bacillota</taxon>
        <taxon>Bacilli</taxon>
        <taxon>Bacillales</taxon>
        <taxon>Anoxybacillaceae</taxon>
        <taxon>Anoxybacteroides</taxon>
    </lineage>
</organism>
<sequence length="73" mass="8037">MNIKSFVKNWLKEEKSANNLSESGMLAALGILMVVVGGIVLWPYIQDGIENIGTRFRNGTNDGSTQNWGNIQP</sequence>
<protein>
    <recommendedName>
        <fullName evidence="4">Class III signal peptide</fullName>
    </recommendedName>
</protein>
<dbReference type="RefSeq" id="WP_328218739.1">
    <property type="nucleotide sequence ID" value="NZ_JARTLI010000027.1"/>
</dbReference>